<dbReference type="EC" id="2.7.1.11" evidence="14"/>
<evidence type="ECO:0000256" key="15">
    <source>
        <dbReference type="SAM" id="MobiDB-lite"/>
    </source>
</evidence>
<keyword evidence="12 14" id="KW-0324">Glycolysis</keyword>
<dbReference type="GO" id="GO:0046872">
    <property type="term" value="F:metal ion binding"/>
    <property type="evidence" value="ECO:0007669"/>
    <property type="project" value="UniProtKB-KW"/>
</dbReference>
<dbReference type="NCBIfam" id="NF005301">
    <property type="entry name" value="PRK06830.1"/>
    <property type="match status" value="1"/>
</dbReference>
<evidence type="ECO:0000313" key="17">
    <source>
        <dbReference type="EnsemblPlants" id="OGLUM01G34360.1"/>
    </source>
</evidence>
<gene>
    <name evidence="14" type="primary">PFK</name>
</gene>
<sequence>MASHIILPKEEEAALGVAVEEDHDSPAAPGYQHQQGPPVAKALPFSATCVRISRDSYPNLRALRNASAMSLPDDDAAYAKLEEGDYGYLLDDVPHFTDYLSDLPTFPNPLQDHPAYSTVKQYFVNADDTVPEKVVVQKDSPRGVHFRRAGPRQRVYFESEDVKACIVTCGGLCPGLNTVIRELVCGLSHMYNVNDIFGIQNGYKGFYSSNYLPMTPKSVNDIHKRGGTVLGTSRGGHDTKKIVDNIQDRGINQVYIIGGDGTQKGAYEIYKEIRRRGLKVAVAGVPKTIDNDIAVIDKSFGFDSAVEEAQRAIDAAHVEASSAENGIGLVKLMGRYSGFIAMYATLASRDVDCCLIPESPFYLEGEGGLFEYIEKRLKENNHMVIVVAEGAGQDLIAKSIAAADQIDASGNKLLLDVGLWLTHKIKDYCKNKKMEMTIKYIDPTYMIRAIPSNASDNVYCTLLAHSAIHGAMAGYSFTVGMVNGRHAYIPFHRVTSTRNKVKITDRMWARLLSSTNQPSFLSQKDIDAAREADKLASKSPVPVNTKEHGENAKKPANGEGSSDAVVQEPFATAPTSPAALAAGAVSNPALTPAAVSMSFYDVNAGEQPSREDEAPEEVVEAAVANGAPTAVEKHNKLYSPAETPAGSGTRPHPTADAVAETAGEAPDDVDGCTTPPPPPVHDSEGSDTQSADDHGSPQREKPRTTSTAGGVKRDVAPSWSSRLLAFRSFSRDKKAKATVDARPPAHGKARDEGDEHKEKGKERRKRFWK</sequence>
<organism evidence="17">
    <name type="scientific">Oryza glumipatula</name>
    <dbReference type="NCBI Taxonomy" id="40148"/>
    <lineage>
        <taxon>Eukaryota</taxon>
        <taxon>Viridiplantae</taxon>
        <taxon>Streptophyta</taxon>
        <taxon>Embryophyta</taxon>
        <taxon>Tracheophyta</taxon>
        <taxon>Spermatophyta</taxon>
        <taxon>Magnoliopsida</taxon>
        <taxon>Liliopsida</taxon>
        <taxon>Poales</taxon>
        <taxon>Poaceae</taxon>
        <taxon>BOP clade</taxon>
        <taxon>Oryzoideae</taxon>
        <taxon>Oryzeae</taxon>
        <taxon>Oryzinae</taxon>
        <taxon>Oryza</taxon>
    </lineage>
</organism>
<dbReference type="HOGENOM" id="CLU_020655_7_2_1"/>
<evidence type="ECO:0000256" key="7">
    <source>
        <dbReference type="ARBA" id="ARBA00022723"/>
    </source>
</evidence>
<feature type="domain" description="Phosphofructokinase" evidence="16">
    <location>
        <begin position="164"/>
        <end position="469"/>
    </location>
</feature>
<dbReference type="STRING" id="40148.A0A0D9YEQ3"/>
<name>A0A0D9YEQ3_9ORYZ</name>
<keyword evidence="7 14" id="KW-0479">Metal-binding</keyword>
<dbReference type="FunFam" id="3.40.50.450:FF:000002">
    <property type="entry name" value="ATP-dependent 6-phosphofructokinase"/>
    <property type="match status" value="1"/>
</dbReference>
<dbReference type="HAMAP" id="MF_01981">
    <property type="entry name" value="Phosphofructokinase_II_X"/>
    <property type="match status" value="1"/>
</dbReference>
<dbReference type="EnsemblPlants" id="OGLUM01G34360.1">
    <property type="protein sequence ID" value="OGLUM01G34360.1"/>
    <property type="gene ID" value="OGLUM01G34360"/>
</dbReference>
<comment type="subcellular location">
    <subcellularLocation>
        <location evidence="3 14">Cytoplasm</location>
    </subcellularLocation>
</comment>
<dbReference type="Proteomes" id="UP000026961">
    <property type="component" value="Chromosome 1"/>
</dbReference>
<dbReference type="GO" id="GO:0003872">
    <property type="term" value="F:6-phosphofructokinase activity"/>
    <property type="evidence" value="ECO:0007669"/>
    <property type="project" value="UniProtKB-UniRule"/>
</dbReference>
<comment type="cofactor">
    <cofactor evidence="1 14">
        <name>Mg(2+)</name>
        <dbReference type="ChEBI" id="CHEBI:18420"/>
    </cofactor>
</comment>
<dbReference type="UniPathway" id="UPA00109">
    <property type="reaction ID" value="UER00182"/>
</dbReference>
<protein>
    <recommendedName>
        <fullName evidence="14">ATP-dependent 6-phosphofructokinase</fullName>
        <shortName evidence="14">ATP-PFK</shortName>
        <shortName evidence="14">Phosphofructokinase</shortName>
        <ecNumber evidence="14">2.7.1.11</ecNumber>
    </recommendedName>
    <alternativeName>
        <fullName evidence="14">Phosphohexokinase</fullName>
    </alternativeName>
</protein>
<feature type="binding site" evidence="14">
    <location>
        <position position="260"/>
    </location>
    <ligand>
        <name>Mg(2+)</name>
        <dbReference type="ChEBI" id="CHEBI:18420"/>
        <note>catalytic</note>
    </ligand>
</feature>
<dbReference type="GO" id="GO:0005829">
    <property type="term" value="C:cytosol"/>
    <property type="evidence" value="ECO:0007669"/>
    <property type="project" value="UniProtKB-ARBA"/>
</dbReference>
<keyword evidence="11 14" id="KW-0460">Magnesium</keyword>
<keyword evidence="6 14" id="KW-0808">Transferase</keyword>
<evidence type="ECO:0000256" key="10">
    <source>
        <dbReference type="ARBA" id="ARBA00022840"/>
    </source>
</evidence>
<feature type="compositionally biased region" description="Low complexity" evidence="15">
    <location>
        <begin position="718"/>
        <end position="728"/>
    </location>
</feature>
<evidence type="ECO:0000256" key="13">
    <source>
        <dbReference type="ARBA" id="ARBA00048070"/>
    </source>
</evidence>
<dbReference type="SUPFAM" id="SSF53784">
    <property type="entry name" value="Phosphofructokinase"/>
    <property type="match status" value="1"/>
</dbReference>
<dbReference type="PRINTS" id="PR00476">
    <property type="entry name" value="PHFRCTKINASE"/>
</dbReference>
<dbReference type="Gene3D" id="3.40.50.450">
    <property type="match status" value="1"/>
</dbReference>
<evidence type="ECO:0000256" key="1">
    <source>
        <dbReference type="ARBA" id="ARBA00001946"/>
    </source>
</evidence>
<feature type="region of interest" description="Disordered" evidence="15">
    <location>
        <begin position="532"/>
        <end position="563"/>
    </location>
</feature>
<accession>A0A0D9YEQ3</accession>
<dbReference type="InterPro" id="IPR012004">
    <property type="entry name" value="PyroP-dep_PFK_TP0108"/>
</dbReference>
<proteinExistence type="inferred from homology"/>
<evidence type="ECO:0000256" key="5">
    <source>
        <dbReference type="ARBA" id="ARBA00022533"/>
    </source>
</evidence>
<feature type="binding site" evidence="14">
    <location>
        <position position="389"/>
    </location>
    <ligand>
        <name>substrate</name>
    </ligand>
</feature>
<dbReference type="Pfam" id="PF00365">
    <property type="entry name" value="PFK"/>
    <property type="match status" value="1"/>
</dbReference>
<dbReference type="InterPro" id="IPR050929">
    <property type="entry name" value="PFKA"/>
</dbReference>
<feature type="binding site" evidence="14">
    <location>
        <begin position="333"/>
        <end position="335"/>
    </location>
    <ligand>
        <name>substrate</name>
    </ligand>
</feature>
<dbReference type="FunFam" id="3.40.50.460:FF:000018">
    <property type="entry name" value="Phosphofructokinase"/>
    <property type="match status" value="1"/>
</dbReference>
<dbReference type="InterPro" id="IPR035966">
    <property type="entry name" value="PKF_sf"/>
</dbReference>
<feature type="binding site" evidence="14">
    <location>
        <begin position="234"/>
        <end position="235"/>
    </location>
    <ligand>
        <name>ATP</name>
        <dbReference type="ChEBI" id="CHEBI:30616"/>
    </ligand>
</feature>
<comment type="catalytic activity">
    <reaction evidence="13 14">
        <text>beta-D-fructose 6-phosphate + ATP = beta-D-fructose 1,6-bisphosphate + ADP + H(+)</text>
        <dbReference type="Rhea" id="RHEA:16109"/>
        <dbReference type="ChEBI" id="CHEBI:15378"/>
        <dbReference type="ChEBI" id="CHEBI:30616"/>
        <dbReference type="ChEBI" id="CHEBI:32966"/>
        <dbReference type="ChEBI" id="CHEBI:57634"/>
        <dbReference type="ChEBI" id="CHEBI:456216"/>
        <dbReference type="EC" id="2.7.1.11"/>
    </reaction>
</comment>
<dbReference type="GO" id="GO:0005524">
    <property type="term" value="F:ATP binding"/>
    <property type="evidence" value="ECO:0007669"/>
    <property type="project" value="UniProtKB-KW"/>
</dbReference>
<keyword evidence="9 14" id="KW-0418">Kinase</keyword>
<comment type="subunit">
    <text evidence="14">Homotetramer.</text>
</comment>
<dbReference type="GO" id="GO:0006002">
    <property type="term" value="P:fructose 6-phosphate metabolic process"/>
    <property type="evidence" value="ECO:0007669"/>
    <property type="project" value="InterPro"/>
</dbReference>
<comment type="pathway">
    <text evidence="14">Carbohydrate degradation; glycolysis; D-glyceraldehyde 3-phosphate and glycerone phosphate from D-glucose: step 3/4.</text>
</comment>
<dbReference type="eggNOG" id="KOG2440">
    <property type="taxonomic scope" value="Eukaryota"/>
</dbReference>
<evidence type="ECO:0000256" key="14">
    <source>
        <dbReference type="HAMAP-Rule" id="MF_03186"/>
    </source>
</evidence>
<reference evidence="17" key="1">
    <citation type="submission" date="2013-08" db="EMBL/GenBank/DDBJ databases">
        <title>Oryza genome evolution.</title>
        <authorList>
            <person name="Wing R.A."/>
            <person name="Panaud O."/>
            <person name="Oliveira A.C."/>
        </authorList>
    </citation>
    <scope>NUCLEOTIDE SEQUENCE</scope>
</reference>
<keyword evidence="18" id="KW-1185">Reference proteome</keyword>
<keyword evidence="10 14" id="KW-0067">ATP-binding</keyword>
<feature type="compositionally biased region" description="Basic and acidic residues" evidence="15">
    <location>
        <begin position="729"/>
        <end position="739"/>
    </location>
</feature>
<feature type="region of interest" description="Disordered" evidence="15">
    <location>
        <begin position="604"/>
        <end position="769"/>
    </location>
</feature>
<dbReference type="InterPro" id="IPR022953">
    <property type="entry name" value="ATP_PFK"/>
</dbReference>
<evidence type="ECO:0000259" key="16">
    <source>
        <dbReference type="Pfam" id="PF00365"/>
    </source>
</evidence>
<feature type="binding site" evidence="14">
    <location>
        <begin position="259"/>
        <end position="262"/>
    </location>
    <ligand>
        <name>ATP</name>
        <dbReference type="ChEBI" id="CHEBI:30616"/>
    </ligand>
</feature>
<feature type="binding site" evidence="14">
    <location>
        <begin position="288"/>
        <end position="290"/>
    </location>
    <ligand>
        <name>substrate</name>
    </ligand>
</feature>
<feature type="site" description="Important for substrate specificity; cannot use PPi as phosphoryl donor" evidence="14">
    <location>
        <position position="261"/>
    </location>
</feature>
<feature type="compositionally biased region" description="Basic and acidic residues" evidence="15">
    <location>
        <begin position="748"/>
        <end position="761"/>
    </location>
</feature>
<feature type="compositionally biased region" description="Basic and acidic residues" evidence="15">
    <location>
        <begin position="691"/>
        <end position="703"/>
    </location>
</feature>
<dbReference type="InterPro" id="IPR000023">
    <property type="entry name" value="Phosphofructokinase_dom"/>
</dbReference>
<dbReference type="PANTHER" id="PTHR45770">
    <property type="entry name" value="ATP-DEPENDENT 6-PHOSPHOFRUCTOKINASE 1"/>
    <property type="match status" value="1"/>
</dbReference>
<evidence type="ECO:0000256" key="12">
    <source>
        <dbReference type="ARBA" id="ARBA00023152"/>
    </source>
</evidence>
<keyword evidence="5 14" id="KW-0021">Allosteric enzyme</keyword>
<evidence type="ECO:0000256" key="6">
    <source>
        <dbReference type="ARBA" id="ARBA00022679"/>
    </source>
</evidence>
<evidence type="ECO:0000256" key="9">
    <source>
        <dbReference type="ARBA" id="ARBA00022777"/>
    </source>
</evidence>
<keyword evidence="8 14" id="KW-0547">Nucleotide-binding</keyword>
<comment type="similarity">
    <text evidence="14">Belongs to the phosphofructokinase type A (PFKA) family. PPi-dependent PFK group II subfamily. Atypical ATP-dependent clade 'X' sub-subfamily.</text>
</comment>
<feature type="binding site" evidence="14">
    <location>
        <begin position="445"/>
        <end position="448"/>
    </location>
    <ligand>
        <name>substrate</name>
    </ligand>
</feature>
<dbReference type="Gramene" id="OGLUM01G34360.1">
    <property type="protein sequence ID" value="OGLUM01G34360.1"/>
    <property type="gene ID" value="OGLUM01G34360"/>
</dbReference>
<comment type="activity regulation">
    <text evidence="14">Allosterically activated by AMP.</text>
</comment>
<feature type="active site" description="Proton acceptor" evidence="14">
    <location>
        <position position="290"/>
    </location>
</feature>
<keyword evidence="4 14" id="KW-0963">Cytoplasm</keyword>
<reference evidence="17" key="3">
    <citation type="submission" date="2018-05" db="EMBL/GenBank/DDBJ databases">
        <title>OgluRS3 (Oryza glumaepatula Reference Sequence Version 3).</title>
        <authorList>
            <person name="Zhang J."/>
            <person name="Kudrna D."/>
            <person name="Lee S."/>
            <person name="Talag J."/>
            <person name="Welchert J."/>
            <person name="Wing R.A."/>
        </authorList>
    </citation>
    <scope>NUCLEOTIDE SEQUENCE [LARGE SCALE GENOMIC DNA]</scope>
</reference>
<reference evidence="17" key="2">
    <citation type="submission" date="2015-04" db="UniProtKB">
        <authorList>
            <consortium name="EnsemblPlants"/>
        </authorList>
    </citation>
    <scope>IDENTIFICATION</scope>
</reference>
<feature type="binding site" evidence="14">
    <location>
        <position position="171"/>
    </location>
    <ligand>
        <name>ATP</name>
        <dbReference type="ChEBI" id="CHEBI:30616"/>
    </ligand>
</feature>
<evidence type="ECO:0000256" key="8">
    <source>
        <dbReference type="ARBA" id="ARBA00022741"/>
    </source>
</evidence>
<dbReference type="AlphaFoldDB" id="A0A0D9YEQ3"/>
<evidence type="ECO:0000256" key="4">
    <source>
        <dbReference type="ARBA" id="ARBA00022490"/>
    </source>
</evidence>
<comment type="function">
    <text evidence="2 14">Catalyzes the phosphorylation of D-fructose 6-phosphate to fructose 1,6-bisphosphate by ATP, the first committing step of glycolysis.</text>
</comment>
<evidence type="ECO:0000256" key="3">
    <source>
        <dbReference type="ARBA" id="ARBA00004496"/>
    </source>
</evidence>
<evidence type="ECO:0000256" key="11">
    <source>
        <dbReference type="ARBA" id="ARBA00022842"/>
    </source>
</evidence>
<evidence type="ECO:0000313" key="18">
    <source>
        <dbReference type="Proteomes" id="UP000026961"/>
    </source>
</evidence>
<evidence type="ECO:0000256" key="2">
    <source>
        <dbReference type="ARBA" id="ARBA00002659"/>
    </source>
</evidence>